<dbReference type="PANTHER" id="PTHR30582:SF2">
    <property type="entry name" value="L,D-TRANSPEPTIDASE YCIB-RELATED"/>
    <property type="match status" value="1"/>
</dbReference>
<accession>A0ABT3GLU2</accession>
<evidence type="ECO:0000259" key="9">
    <source>
        <dbReference type="PROSITE" id="PS52029"/>
    </source>
</evidence>
<feature type="active site" description="Proton donor/acceptor" evidence="7">
    <location>
        <position position="178"/>
    </location>
</feature>
<evidence type="ECO:0000256" key="5">
    <source>
        <dbReference type="ARBA" id="ARBA00022984"/>
    </source>
</evidence>
<feature type="signal peptide" evidence="8">
    <location>
        <begin position="1"/>
        <end position="25"/>
    </location>
</feature>
<dbReference type="PANTHER" id="PTHR30582">
    <property type="entry name" value="L,D-TRANSPEPTIDASE"/>
    <property type="match status" value="1"/>
</dbReference>
<comment type="pathway">
    <text evidence="1 7">Cell wall biogenesis; peptidoglycan biosynthesis.</text>
</comment>
<dbReference type="InterPro" id="IPR038063">
    <property type="entry name" value="Transpep_catalytic_dom"/>
</dbReference>
<name>A0ABT3GLU2_9BACT</name>
<feature type="active site" description="Nucleophile" evidence="7">
    <location>
        <position position="193"/>
    </location>
</feature>
<dbReference type="EMBL" id="JAPDDT010000008">
    <property type="protein sequence ID" value="MCW1924487.1"/>
    <property type="molecule type" value="Genomic_DNA"/>
</dbReference>
<evidence type="ECO:0000256" key="1">
    <source>
        <dbReference type="ARBA" id="ARBA00004752"/>
    </source>
</evidence>
<evidence type="ECO:0000256" key="6">
    <source>
        <dbReference type="ARBA" id="ARBA00023316"/>
    </source>
</evidence>
<dbReference type="Gene3D" id="2.40.440.10">
    <property type="entry name" value="L,D-transpeptidase catalytic domain-like"/>
    <property type="match status" value="1"/>
</dbReference>
<dbReference type="Pfam" id="PF03734">
    <property type="entry name" value="YkuD"/>
    <property type="match status" value="1"/>
</dbReference>
<dbReference type="PROSITE" id="PS52029">
    <property type="entry name" value="LD_TPASE"/>
    <property type="match status" value="1"/>
</dbReference>
<evidence type="ECO:0000313" key="10">
    <source>
        <dbReference type="EMBL" id="MCW1924487.1"/>
    </source>
</evidence>
<reference evidence="10 11" key="1">
    <citation type="submission" date="2022-10" db="EMBL/GenBank/DDBJ databases">
        <title>Luteolibacter arcticus strain CCTCC AB 2014275, whole genome shotgun sequencing project.</title>
        <authorList>
            <person name="Zhao G."/>
            <person name="Shen L."/>
        </authorList>
    </citation>
    <scope>NUCLEOTIDE SEQUENCE [LARGE SCALE GENOMIC DNA]</scope>
    <source>
        <strain evidence="10 11">CCTCC AB 2014275</strain>
    </source>
</reference>
<gene>
    <name evidence="10" type="ORF">OKA05_18115</name>
</gene>
<proteinExistence type="inferred from homology"/>
<feature type="domain" description="L,D-TPase catalytic" evidence="9">
    <location>
        <begin position="81"/>
        <end position="217"/>
    </location>
</feature>
<dbReference type="InterPro" id="IPR005490">
    <property type="entry name" value="LD_TPept_cat_dom"/>
</dbReference>
<comment type="similarity">
    <text evidence="2">Belongs to the YkuD family.</text>
</comment>
<feature type="chain" id="PRO_5047490710" evidence="8">
    <location>
        <begin position="26"/>
        <end position="219"/>
    </location>
</feature>
<keyword evidence="3" id="KW-0808">Transferase</keyword>
<organism evidence="10 11">
    <name type="scientific">Luteolibacter arcticus</name>
    <dbReference type="NCBI Taxonomy" id="1581411"/>
    <lineage>
        <taxon>Bacteria</taxon>
        <taxon>Pseudomonadati</taxon>
        <taxon>Verrucomicrobiota</taxon>
        <taxon>Verrucomicrobiia</taxon>
        <taxon>Verrucomicrobiales</taxon>
        <taxon>Verrucomicrobiaceae</taxon>
        <taxon>Luteolibacter</taxon>
    </lineage>
</organism>
<sequence>MNYSTSLLSVLASVLALILASCANKSVTLGPDGKPIDSQGKPTNPFPPGTYDHFKAEPDYPKTMKVWKNEPLLSKTNDSNSRVVISLPLQRGFLMNGEEVVIDYPISSGVPSRPTPPGDYKILEKIVDKSSNAYGKVFDAEGNQVDGETPKDVPEGGKFVGAPMNYWMRLTWDGVGHHIGPLPRSRRAASHACIRGPSAVMPIVYGKVRVGSPVSVVED</sequence>
<keyword evidence="4 7" id="KW-0133">Cell shape</keyword>
<evidence type="ECO:0000256" key="2">
    <source>
        <dbReference type="ARBA" id="ARBA00005992"/>
    </source>
</evidence>
<evidence type="ECO:0000256" key="3">
    <source>
        <dbReference type="ARBA" id="ARBA00022679"/>
    </source>
</evidence>
<dbReference type="RefSeq" id="WP_264488594.1">
    <property type="nucleotide sequence ID" value="NZ_JAPDDT010000008.1"/>
</dbReference>
<evidence type="ECO:0000256" key="4">
    <source>
        <dbReference type="ARBA" id="ARBA00022960"/>
    </source>
</evidence>
<comment type="caution">
    <text evidence="10">The sequence shown here is derived from an EMBL/GenBank/DDBJ whole genome shotgun (WGS) entry which is preliminary data.</text>
</comment>
<keyword evidence="6 7" id="KW-0961">Cell wall biogenesis/degradation</keyword>
<keyword evidence="5 7" id="KW-0573">Peptidoglycan synthesis</keyword>
<evidence type="ECO:0000256" key="7">
    <source>
        <dbReference type="PROSITE-ProRule" id="PRU01373"/>
    </source>
</evidence>
<dbReference type="SUPFAM" id="SSF141523">
    <property type="entry name" value="L,D-transpeptidase catalytic domain-like"/>
    <property type="match status" value="1"/>
</dbReference>
<evidence type="ECO:0000256" key="8">
    <source>
        <dbReference type="SAM" id="SignalP"/>
    </source>
</evidence>
<dbReference type="InterPro" id="IPR050979">
    <property type="entry name" value="LD-transpeptidase"/>
</dbReference>
<evidence type="ECO:0000313" key="11">
    <source>
        <dbReference type="Proteomes" id="UP001320876"/>
    </source>
</evidence>
<dbReference type="Proteomes" id="UP001320876">
    <property type="component" value="Unassembled WGS sequence"/>
</dbReference>
<protein>
    <submittedName>
        <fullName evidence="10">L,D-transpeptidase</fullName>
    </submittedName>
</protein>
<keyword evidence="8" id="KW-0732">Signal</keyword>
<dbReference type="CDD" id="cd16913">
    <property type="entry name" value="YkuD_like"/>
    <property type="match status" value="1"/>
</dbReference>
<keyword evidence="11" id="KW-1185">Reference proteome</keyword>